<dbReference type="Gene3D" id="3.40.50.150">
    <property type="entry name" value="Vaccinia Virus protein VP39"/>
    <property type="match status" value="1"/>
</dbReference>
<sequence length="262" mass="28057">MSNDQIRFDDGASYERYMGVWSQLVAAKFLAWLAPQNGLSWLDVGCGNGAFTEIIFKQCQPSAVTGIDPAPAQIGYARQRLADYPVKLEEGDAQNLPLDANSVNIAVMPLVIFFVPEPAKGVAEMARVVAPGGTVAAYAWDMLGGGFPYASLQAALVNTGISVPRPPSAEASQMAVMQELWQQAGLMNLESEVISVTRTFVDFADYWQTVLGAPSVGPQLNAMSAAEQQAFQTQIRASLPLETNGQITLHAHVNAIKGIVAQ</sequence>
<dbReference type="Proteomes" id="UP000050277">
    <property type="component" value="Unassembled WGS sequence"/>
</dbReference>
<evidence type="ECO:0000313" key="2">
    <source>
        <dbReference type="EMBL" id="KPL90112.1"/>
    </source>
</evidence>
<evidence type="ECO:0000313" key="3">
    <source>
        <dbReference type="Proteomes" id="UP000050277"/>
    </source>
</evidence>
<proteinExistence type="predicted"/>
<dbReference type="GO" id="GO:0008757">
    <property type="term" value="F:S-adenosylmethionine-dependent methyltransferase activity"/>
    <property type="evidence" value="ECO:0007669"/>
    <property type="project" value="InterPro"/>
</dbReference>
<reference evidence="2 3" key="1">
    <citation type="submission" date="2015-07" db="EMBL/GenBank/DDBJ databases">
        <title>Whole genome sequence of Herpetosiphon geysericola DSM 7119.</title>
        <authorList>
            <person name="Hemp J."/>
            <person name="Ward L.M."/>
            <person name="Pace L.A."/>
            <person name="Fischer W.W."/>
        </authorList>
    </citation>
    <scope>NUCLEOTIDE SEQUENCE [LARGE SCALE GENOMIC DNA]</scope>
    <source>
        <strain evidence="2 3">DSM 7119</strain>
    </source>
</reference>
<dbReference type="OrthoDB" id="9801538at2"/>
<keyword evidence="2" id="KW-0489">Methyltransferase</keyword>
<gene>
    <name evidence="2" type="ORF">SE18_07815</name>
</gene>
<feature type="domain" description="Methyltransferase type 11" evidence="1">
    <location>
        <begin position="42"/>
        <end position="136"/>
    </location>
</feature>
<accession>A0A0P6YHZ4</accession>
<dbReference type="PANTHER" id="PTHR42912">
    <property type="entry name" value="METHYLTRANSFERASE"/>
    <property type="match status" value="1"/>
</dbReference>
<protein>
    <submittedName>
        <fullName evidence="2">Methyltransferase type 11</fullName>
    </submittedName>
</protein>
<dbReference type="SUPFAM" id="SSF53335">
    <property type="entry name" value="S-adenosyl-L-methionine-dependent methyltransferases"/>
    <property type="match status" value="1"/>
</dbReference>
<dbReference type="GO" id="GO:0032259">
    <property type="term" value="P:methylation"/>
    <property type="evidence" value="ECO:0007669"/>
    <property type="project" value="UniProtKB-KW"/>
</dbReference>
<dbReference type="InterPro" id="IPR029063">
    <property type="entry name" value="SAM-dependent_MTases_sf"/>
</dbReference>
<organism evidence="2 3">
    <name type="scientific">Herpetosiphon geysericola</name>
    <dbReference type="NCBI Taxonomy" id="70996"/>
    <lineage>
        <taxon>Bacteria</taxon>
        <taxon>Bacillati</taxon>
        <taxon>Chloroflexota</taxon>
        <taxon>Chloroflexia</taxon>
        <taxon>Herpetosiphonales</taxon>
        <taxon>Herpetosiphonaceae</taxon>
        <taxon>Herpetosiphon</taxon>
    </lineage>
</organism>
<dbReference type="PANTHER" id="PTHR42912:SF93">
    <property type="entry name" value="N6-ADENOSINE-METHYLTRANSFERASE TMT1A"/>
    <property type="match status" value="1"/>
</dbReference>
<keyword evidence="2" id="KW-0808">Transferase</keyword>
<dbReference type="AlphaFoldDB" id="A0A0P6YHZ4"/>
<dbReference type="InterPro" id="IPR050508">
    <property type="entry name" value="Methyltransf_Superfamily"/>
</dbReference>
<dbReference type="STRING" id="70996.SE18_07815"/>
<evidence type="ECO:0000259" key="1">
    <source>
        <dbReference type="Pfam" id="PF08241"/>
    </source>
</evidence>
<name>A0A0P6YHZ4_9CHLR</name>
<dbReference type="InterPro" id="IPR013216">
    <property type="entry name" value="Methyltransf_11"/>
</dbReference>
<dbReference type="RefSeq" id="WP_054533876.1">
    <property type="nucleotide sequence ID" value="NZ_LGKP01000013.1"/>
</dbReference>
<dbReference type="PATRIC" id="fig|70996.4.peg.791"/>
<dbReference type="CDD" id="cd02440">
    <property type="entry name" value="AdoMet_MTases"/>
    <property type="match status" value="1"/>
</dbReference>
<dbReference type="Pfam" id="PF08241">
    <property type="entry name" value="Methyltransf_11"/>
    <property type="match status" value="1"/>
</dbReference>
<comment type="caution">
    <text evidence="2">The sequence shown here is derived from an EMBL/GenBank/DDBJ whole genome shotgun (WGS) entry which is preliminary data.</text>
</comment>
<dbReference type="EMBL" id="LGKP01000013">
    <property type="protein sequence ID" value="KPL90112.1"/>
    <property type="molecule type" value="Genomic_DNA"/>
</dbReference>
<keyword evidence="3" id="KW-1185">Reference proteome</keyword>